<comment type="caution">
    <text evidence="1">The sequence shown here is derived from an EMBL/GenBank/DDBJ whole genome shotgun (WGS) entry which is preliminary data.</text>
</comment>
<dbReference type="Proteomes" id="UP001215280">
    <property type="component" value="Unassembled WGS sequence"/>
</dbReference>
<sequence>MTRLNAFAHPKQNYSANASGTWGSVWIEVVSTLGHPVLIHRVPRAPSSSSDYSADSEWHAGRSLYAQSTPSNELIPSIFLLARLSSGPSSCATRAHEDVNRLLRSDGLPAQHVPVGTRHLAPRAFILRIRQHASSAMKACPHVLDGAAPDALARNSRAAAAHAQGPHGGVHLPGNGMLRGPLLLLPHPRSKASLYSAADCARPVGFGRRARALLVMYALAPRSGHVPANGSKYHVNLALAHRGSQSVNDAYDRIRILAFGSPRAVNER</sequence>
<accession>A0AAD7IG52</accession>
<keyword evidence="2" id="KW-1185">Reference proteome</keyword>
<evidence type="ECO:0000313" key="1">
    <source>
        <dbReference type="EMBL" id="KAJ7742333.1"/>
    </source>
</evidence>
<dbReference type="EMBL" id="JARJLG010000118">
    <property type="protein sequence ID" value="KAJ7742333.1"/>
    <property type="molecule type" value="Genomic_DNA"/>
</dbReference>
<organism evidence="1 2">
    <name type="scientific">Mycena maculata</name>
    <dbReference type="NCBI Taxonomy" id="230809"/>
    <lineage>
        <taxon>Eukaryota</taxon>
        <taxon>Fungi</taxon>
        <taxon>Dikarya</taxon>
        <taxon>Basidiomycota</taxon>
        <taxon>Agaricomycotina</taxon>
        <taxon>Agaricomycetes</taxon>
        <taxon>Agaricomycetidae</taxon>
        <taxon>Agaricales</taxon>
        <taxon>Marasmiineae</taxon>
        <taxon>Mycenaceae</taxon>
        <taxon>Mycena</taxon>
    </lineage>
</organism>
<evidence type="ECO:0000313" key="2">
    <source>
        <dbReference type="Proteomes" id="UP001215280"/>
    </source>
</evidence>
<reference evidence="1" key="1">
    <citation type="submission" date="2023-03" db="EMBL/GenBank/DDBJ databases">
        <title>Massive genome expansion in bonnet fungi (Mycena s.s.) driven by repeated elements and novel gene families across ecological guilds.</title>
        <authorList>
            <consortium name="Lawrence Berkeley National Laboratory"/>
            <person name="Harder C.B."/>
            <person name="Miyauchi S."/>
            <person name="Viragh M."/>
            <person name="Kuo A."/>
            <person name="Thoen E."/>
            <person name="Andreopoulos B."/>
            <person name="Lu D."/>
            <person name="Skrede I."/>
            <person name="Drula E."/>
            <person name="Henrissat B."/>
            <person name="Morin E."/>
            <person name="Kohler A."/>
            <person name="Barry K."/>
            <person name="LaButti K."/>
            <person name="Morin E."/>
            <person name="Salamov A."/>
            <person name="Lipzen A."/>
            <person name="Mereny Z."/>
            <person name="Hegedus B."/>
            <person name="Baldrian P."/>
            <person name="Stursova M."/>
            <person name="Weitz H."/>
            <person name="Taylor A."/>
            <person name="Grigoriev I.V."/>
            <person name="Nagy L.G."/>
            <person name="Martin F."/>
            <person name="Kauserud H."/>
        </authorList>
    </citation>
    <scope>NUCLEOTIDE SEQUENCE</scope>
    <source>
        <strain evidence="1">CBHHK188m</strain>
    </source>
</reference>
<gene>
    <name evidence="1" type="ORF">DFH07DRAFT_777749</name>
</gene>
<protein>
    <submittedName>
        <fullName evidence="1">Uncharacterized protein</fullName>
    </submittedName>
</protein>
<proteinExistence type="predicted"/>
<name>A0AAD7IG52_9AGAR</name>
<dbReference type="AlphaFoldDB" id="A0AAD7IG52"/>